<dbReference type="SUPFAM" id="SSF56176">
    <property type="entry name" value="FAD-binding/transporter-associated domain-like"/>
    <property type="match status" value="1"/>
</dbReference>
<evidence type="ECO:0000256" key="1">
    <source>
        <dbReference type="ARBA" id="ARBA00001974"/>
    </source>
</evidence>
<dbReference type="InterPro" id="IPR006094">
    <property type="entry name" value="Oxid_FAD_bind_N"/>
</dbReference>
<dbReference type="eggNOG" id="COG0277">
    <property type="taxonomic scope" value="Bacteria"/>
</dbReference>
<dbReference type="InterPro" id="IPR016164">
    <property type="entry name" value="FAD-linked_Oxase-like_C"/>
</dbReference>
<name>K6XDG8_9MICO</name>
<dbReference type="GO" id="GO:0016491">
    <property type="term" value="F:oxidoreductase activity"/>
    <property type="evidence" value="ECO:0007669"/>
    <property type="project" value="UniProtKB-KW"/>
</dbReference>
<evidence type="ECO:0000256" key="4">
    <source>
        <dbReference type="ARBA" id="ARBA00022827"/>
    </source>
</evidence>
<dbReference type="STRING" id="1184609.KILIM_050_00260"/>
<dbReference type="FunFam" id="3.30.70.2740:FF:000001">
    <property type="entry name" value="D-lactate dehydrogenase mitochondrial"/>
    <property type="match status" value="1"/>
</dbReference>
<feature type="domain" description="FAD-binding PCMH-type" evidence="6">
    <location>
        <begin position="33"/>
        <end position="212"/>
    </location>
</feature>
<dbReference type="InterPro" id="IPR004113">
    <property type="entry name" value="FAD-bd_oxidored_4_C"/>
</dbReference>
<keyword evidence="8" id="KW-1185">Reference proteome</keyword>
<accession>K6XDG8</accession>
<dbReference type="GO" id="GO:0071949">
    <property type="term" value="F:FAD binding"/>
    <property type="evidence" value="ECO:0007669"/>
    <property type="project" value="InterPro"/>
</dbReference>
<keyword evidence="4" id="KW-0274">FAD</keyword>
<dbReference type="InterPro" id="IPR016171">
    <property type="entry name" value="Vanillyl_alc_oxidase_C-sub2"/>
</dbReference>
<evidence type="ECO:0000256" key="2">
    <source>
        <dbReference type="ARBA" id="ARBA00008000"/>
    </source>
</evidence>
<dbReference type="InterPro" id="IPR051914">
    <property type="entry name" value="FAD-linked_OxidoTrans_Type4"/>
</dbReference>
<dbReference type="EMBL" id="BAHD01000050">
    <property type="protein sequence ID" value="GAB96844.1"/>
    <property type="molecule type" value="Genomic_DNA"/>
</dbReference>
<dbReference type="Gene3D" id="3.30.70.2740">
    <property type="match status" value="1"/>
</dbReference>
<gene>
    <name evidence="7" type="ORF">KILIM_050_00260</name>
</gene>
<proteinExistence type="inferred from homology"/>
<dbReference type="Pfam" id="PF01565">
    <property type="entry name" value="FAD_binding_4"/>
    <property type="match status" value="1"/>
</dbReference>
<evidence type="ECO:0000256" key="3">
    <source>
        <dbReference type="ARBA" id="ARBA00022630"/>
    </source>
</evidence>
<dbReference type="AlphaFoldDB" id="K6XDG8"/>
<evidence type="ECO:0000256" key="5">
    <source>
        <dbReference type="ARBA" id="ARBA00023002"/>
    </source>
</evidence>
<comment type="cofactor">
    <cofactor evidence="1">
        <name>FAD</name>
        <dbReference type="ChEBI" id="CHEBI:57692"/>
    </cofactor>
</comment>
<dbReference type="InterPro" id="IPR016166">
    <property type="entry name" value="FAD-bd_PCMH"/>
</dbReference>
<evidence type="ECO:0000259" key="6">
    <source>
        <dbReference type="PROSITE" id="PS51387"/>
    </source>
</evidence>
<dbReference type="Gene3D" id="3.30.465.10">
    <property type="match status" value="1"/>
</dbReference>
<dbReference type="OrthoDB" id="9811557at2"/>
<evidence type="ECO:0000313" key="7">
    <source>
        <dbReference type="EMBL" id="GAB96844.1"/>
    </source>
</evidence>
<dbReference type="Gene3D" id="1.10.45.10">
    <property type="entry name" value="Vanillyl-alcohol Oxidase, Chain A, domain 4"/>
    <property type="match status" value="1"/>
</dbReference>
<reference evidence="7 8" key="1">
    <citation type="submission" date="2012-08" db="EMBL/GenBank/DDBJ databases">
        <title>Whole genome shotgun sequence of Kineosphaera limosa NBRC 100340.</title>
        <authorList>
            <person name="Yoshida I."/>
            <person name="Isaki S."/>
            <person name="Hosoyama A."/>
            <person name="Tsuchikane K."/>
            <person name="Katsumata H."/>
            <person name="Ando Y."/>
            <person name="Ohji S."/>
            <person name="Hamada M."/>
            <person name="Tamura T."/>
            <person name="Yamazoe A."/>
            <person name="Yamazaki S."/>
            <person name="Fujita N."/>
        </authorList>
    </citation>
    <scope>NUCLEOTIDE SEQUENCE [LARGE SCALE GENOMIC DNA]</scope>
    <source>
        <strain evidence="7 8">NBRC 100340</strain>
    </source>
</reference>
<organism evidence="7 8">
    <name type="scientific">Kineosphaera limosa NBRC 100340</name>
    <dbReference type="NCBI Taxonomy" id="1184609"/>
    <lineage>
        <taxon>Bacteria</taxon>
        <taxon>Bacillati</taxon>
        <taxon>Actinomycetota</taxon>
        <taxon>Actinomycetes</taxon>
        <taxon>Micrococcales</taxon>
        <taxon>Dermatophilaceae</taxon>
        <taxon>Kineosphaera</taxon>
    </lineage>
</organism>
<sequence length="455" mass="47002">MTRPNRPDLPDVPWIVDADVRAGYGVDASFGAQAPTDFEVVRARDEADVVEVLRYAAATGTPIVPQGGRTGLVGGATATPGAIVLSTLGLNDIVDVDPVQGLAVAGPGVIVEEFKKACAAEELFYPPDPASAASCTLGGNVATNAGGLCCVKYGVTADYIAGLRVVLPGGAVMTTGRRTAKNSVGPDLTGLLVGSEGTIGVIMQVVTKVIPAPDPALTALGTFPTLTAAAEAIVALRRDPHPPCLLEFLDEASIAAIQSLADYGFPQGCAAALLVQADRPGHVTQDLARYAAMLTQAGADEVAVADDAQEADALLAGRRALHVALEAQGPQLIEDMCVPIRALPQLVTRGREITAAHGIEVTMSGHGGDGNLHPSLGVDPRDPDQVERGWRAFGEMVDLALELGGTLSGEHGVGRLKAPFLRRQFDNAQLQRLRAIKAVFDPAGLMNPGASYSAP</sequence>
<evidence type="ECO:0000313" key="8">
    <source>
        <dbReference type="Proteomes" id="UP000008366"/>
    </source>
</evidence>
<dbReference type="Pfam" id="PF02913">
    <property type="entry name" value="FAD-oxidase_C"/>
    <property type="match status" value="1"/>
</dbReference>
<dbReference type="Proteomes" id="UP000008366">
    <property type="component" value="Unassembled WGS sequence"/>
</dbReference>
<dbReference type="RefSeq" id="WP_006593376.1">
    <property type="nucleotide sequence ID" value="NZ_BAHD01000050.1"/>
</dbReference>
<dbReference type="PANTHER" id="PTHR42934:SF2">
    <property type="entry name" value="GLYCOLATE OXIDASE SUBUNIT GLCD"/>
    <property type="match status" value="1"/>
</dbReference>
<comment type="similarity">
    <text evidence="2">Belongs to the FAD-binding oxidoreductase/transferase type 4 family.</text>
</comment>
<protein>
    <submittedName>
        <fullName evidence="7">Putative FAD-linked oxidase</fullName>
    </submittedName>
</protein>
<keyword evidence="3" id="KW-0285">Flavoprotein</keyword>
<keyword evidence="5" id="KW-0560">Oxidoreductase</keyword>
<dbReference type="SUPFAM" id="SSF55103">
    <property type="entry name" value="FAD-linked oxidases, C-terminal domain"/>
    <property type="match status" value="1"/>
</dbReference>
<dbReference type="PANTHER" id="PTHR42934">
    <property type="entry name" value="GLYCOLATE OXIDASE SUBUNIT GLCD"/>
    <property type="match status" value="1"/>
</dbReference>
<dbReference type="InterPro" id="IPR036318">
    <property type="entry name" value="FAD-bd_PCMH-like_sf"/>
</dbReference>
<dbReference type="PROSITE" id="PS51387">
    <property type="entry name" value="FAD_PCMH"/>
    <property type="match status" value="1"/>
</dbReference>
<comment type="caution">
    <text evidence="7">The sequence shown here is derived from an EMBL/GenBank/DDBJ whole genome shotgun (WGS) entry which is preliminary data.</text>
</comment>
<dbReference type="InterPro" id="IPR016169">
    <property type="entry name" value="FAD-bd_PCMH_sub2"/>
</dbReference>